<dbReference type="OrthoDB" id="9803333at2"/>
<dbReference type="EMBL" id="LC066377">
    <property type="protein sequence ID" value="BAT28517.1"/>
    <property type="molecule type" value="Genomic_DNA"/>
</dbReference>
<sequence length="253" mass="26587">MSKIAVVTGGNSGIGRHLVEALSGAGYAVAFSWLHQPELTQSLVEGIEAKGGRILGLECDVGDEAAVIAFYKAVHDWAGTAPDLLVNNAGIQTWGPLLEVQVEDWDAVLRVNLKGTFLNTREAARHMVEAGKGGAIVNIGSGCNKLAFGNLVAYTASKGGIEQFTKVSAVELGPKNIRVNCVAPGAILNERTAQETGDYAGSWSAITPLGRVGTPQDLSGPVLFFASDAARFVTGQTLWVDGGVFTQANFPRY</sequence>
<dbReference type="AlphaFoldDB" id="A0A0P0Z3G6"/>
<dbReference type="InterPro" id="IPR036291">
    <property type="entry name" value="NAD(P)-bd_dom_sf"/>
</dbReference>
<evidence type="ECO:0000313" key="2">
    <source>
        <dbReference type="EMBL" id="BAT28517.1"/>
    </source>
</evidence>
<reference evidence="2" key="1">
    <citation type="journal article" date="2015" name="Proc. Natl. Acad. Sci. U.S.A.">
        <title>Bacterial clade with the ribosomal RNA operon on a small plasmid rather than the chromosome.</title>
        <authorList>
            <person name="Anda M."/>
            <person name="Ohtsubo Y."/>
            <person name="Okubo T."/>
            <person name="Sugawara M."/>
            <person name="Nagata Y."/>
            <person name="Tsuda M."/>
            <person name="Minamisawa K."/>
            <person name="Mitsui H."/>
        </authorList>
    </citation>
    <scope>NUCLEOTIDE SEQUENCE</scope>
    <source>
        <strain evidence="2">JCM 14755</strain>
    </source>
</reference>
<dbReference type="RefSeq" id="WP_062226037.1">
    <property type="nucleotide sequence ID" value="NZ_BBWR01000002.1"/>
</dbReference>
<dbReference type="Pfam" id="PF13561">
    <property type="entry name" value="adh_short_C2"/>
    <property type="match status" value="1"/>
</dbReference>
<organism evidence="2">
    <name type="scientific">Aureimonas frigidaquae</name>
    <dbReference type="NCBI Taxonomy" id="424757"/>
    <lineage>
        <taxon>Bacteria</taxon>
        <taxon>Pseudomonadati</taxon>
        <taxon>Pseudomonadota</taxon>
        <taxon>Alphaproteobacteria</taxon>
        <taxon>Hyphomicrobiales</taxon>
        <taxon>Aurantimonadaceae</taxon>
        <taxon>Aureimonas</taxon>
    </lineage>
</organism>
<dbReference type="InterPro" id="IPR002347">
    <property type="entry name" value="SDR_fam"/>
</dbReference>
<accession>A0A0P0Z3G6</accession>
<dbReference type="SUPFAM" id="SSF51735">
    <property type="entry name" value="NAD(P)-binding Rossmann-fold domains"/>
    <property type="match status" value="1"/>
</dbReference>
<dbReference type="PRINTS" id="PR00081">
    <property type="entry name" value="GDHRDH"/>
</dbReference>
<dbReference type="Gene3D" id="3.40.50.720">
    <property type="entry name" value="NAD(P)-binding Rossmann-like Domain"/>
    <property type="match status" value="1"/>
</dbReference>
<protein>
    <submittedName>
        <fullName evidence="2">Glucose 1-dehydrogenase</fullName>
    </submittedName>
</protein>
<dbReference type="PANTHER" id="PTHR42760">
    <property type="entry name" value="SHORT-CHAIN DEHYDROGENASES/REDUCTASES FAMILY MEMBER"/>
    <property type="match status" value="1"/>
</dbReference>
<comment type="similarity">
    <text evidence="1">Belongs to the short-chain dehydrogenases/reductases (SDR) family.</text>
</comment>
<dbReference type="CDD" id="cd05233">
    <property type="entry name" value="SDR_c"/>
    <property type="match status" value="1"/>
</dbReference>
<dbReference type="GO" id="GO:0016616">
    <property type="term" value="F:oxidoreductase activity, acting on the CH-OH group of donors, NAD or NADP as acceptor"/>
    <property type="evidence" value="ECO:0007669"/>
    <property type="project" value="TreeGrafter"/>
</dbReference>
<name>A0A0P0Z3G6_9HYPH</name>
<dbReference type="FunFam" id="3.40.50.720:FF:000084">
    <property type="entry name" value="Short-chain dehydrogenase reductase"/>
    <property type="match status" value="1"/>
</dbReference>
<evidence type="ECO:0000256" key="1">
    <source>
        <dbReference type="ARBA" id="ARBA00006484"/>
    </source>
</evidence>
<proteinExistence type="inferred from homology"/>
<dbReference type="PRINTS" id="PR00080">
    <property type="entry name" value="SDRFAMILY"/>
</dbReference>